<evidence type="ECO:0000313" key="5">
    <source>
        <dbReference type="EMBL" id="KAF9728429.1"/>
    </source>
</evidence>
<dbReference type="AlphaFoldDB" id="A0A9P6G3S5"/>
<dbReference type="EMBL" id="WJXW01000020">
    <property type="protein sequence ID" value="KAF9728429.1"/>
    <property type="molecule type" value="Genomic_DNA"/>
</dbReference>
<dbReference type="SMART" id="SM01328">
    <property type="entry name" value="zf-3CxxC"/>
    <property type="match status" value="1"/>
</dbReference>
<evidence type="ECO:0000256" key="3">
    <source>
        <dbReference type="ARBA" id="ARBA00022833"/>
    </source>
</evidence>
<dbReference type="Pfam" id="PF13695">
    <property type="entry name" value="Zn_ribbon_3CxxC"/>
    <property type="match status" value="1"/>
</dbReference>
<protein>
    <recommendedName>
        <fullName evidence="4">3CxxC-type domain-containing protein</fullName>
    </recommendedName>
</protein>
<keyword evidence="2" id="KW-0863">Zinc-finger</keyword>
<evidence type="ECO:0000256" key="1">
    <source>
        <dbReference type="ARBA" id="ARBA00022723"/>
    </source>
</evidence>
<sequence>MFDDRAPPLAKHLRQEWFRANCIQLVGDEDDGSDLWTYSATTIHRLKRFHDAYTYSRRVGLYKEIRHAATTAKKKSNKNSNGRAEVSVQLRSSFLYPQLHEDVLEAVAPFIGTIAFHHTPTTHDAVNVYRTNVMGKLTCTDKNCRAKGWGSKKVSIGITKYYGNEYNAVVYGQRCKECNHLGDLHLDKDSYIERVAYRLKKWGGVKMDKPYYTRKQGLPHKRDLCEGCKRGLCSEEGG</sequence>
<comment type="caution">
    <text evidence="5">The sequence shown here is derived from an EMBL/GenBank/DDBJ whole genome shotgun (WGS) entry which is preliminary data.</text>
</comment>
<evidence type="ECO:0000313" key="6">
    <source>
        <dbReference type="Proteomes" id="UP000756921"/>
    </source>
</evidence>
<keyword evidence="1" id="KW-0479">Metal-binding</keyword>
<organism evidence="5 6">
    <name type="scientific">Paraphaeosphaeria minitans</name>
    <dbReference type="NCBI Taxonomy" id="565426"/>
    <lineage>
        <taxon>Eukaryota</taxon>
        <taxon>Fungi</taxon>
        <taxon>Dikarya</taxon>
        <taxon>Ascomycota</taxon>
        <taxon>Pezizomycotina</taxon>
        <taxon>Dothideomycetes</taxon>
        <taxon>Pleosporomycetidae</taxon>
        <taxon>Pleosporales</taxon>
        <taxon>Massarineae</taxon>
        <taxon>Didymosphaeriaceae</taxon>
        <taxon>Paraphaeosphaeria</taxon>
    </lineage>
</organism>
<evidence type="ECO:0000259" key="4">
    <source>
        <dbReference type="SMART" id="SM01328"/>
    </source>
</evidence>
<keyword evidence="6" id="KW-1185">Reference proteome</keyword>
<accession>A0A9P6G3S5</accession>
<evidence type="ECO:0000256" key="2">
    <source>
        <dbReference type="ARBA" id="ARBA00022771"/>
    </source>
</evidence>
<name>A0A9P6G3S5_9PLEO</name>
<gene>
    <name evidence="5" type="ORF">PMIN01_13562</name>
</gene>
<dbReference type="OrthoDB" id="8121437at2759"/>
<keyword evidence="3" id="KW-0862">Zinc</keyword>
<reference evidence="5" key="1">
    <citation type="journal article" date="2020" name="Mol. Plant Microbe Interact.">
        <title>Genome Sequence of the Biocontrol Agent Coniothyrium minitans strain Conio (IMI 134523).</title>
        <authorList>
            <person name="Patel D."/>
            <person name="Shittu T.A."/>
            <person name="Baroncelli R."/>
            <person name="Muthumeenakshi S."/>
            <person name="Osborne T.H."/>
            <person name="Janganan T.K."/>
            <person name="Sreenivasaprasad S."/>
        </authorList>
    </citation>
    <scope>NUCLEOTIDE SEQUENCE</scope>
    <source>
        <strain evidence="5">Conio</strain>
    </source>
</reference>
<dbReference type="Proteomes" id="UP000756921">
    <property type="component" value="Unassembled WGS sequence"/>
</dbReference>
<dbReference type="InterPro" id="IPR027377">
    <property type="entry name" value="ZAR1/RTP1-5-like_Znf-3CxxC"/>
</dbReference>
<feature type="domain" description="3CxxC-type" evidence="4">
    <location>
        <begin position="132"/>
        <end position="231"/>
    </location>
</feature>
<proteinExistence type="predicted"/>
<dbReference type="GO" id="GO:0008270">
    <property type="term" value="F:zinc ion binding"/>
    <property type="evidence" value="ECO:0007669"/>
    <property type="project" value="UniProtKB-KW"/>
</dbReference>